<evidence type="ECO:0000259" key="1">
    <source>
        <dbReference type="Pfam" id="PF10675"/>
    </source>
</evidence>
<dbReference type="AlphaFoldDB" id="A0A379APA6"/>
<reference evidence="2 3" key="1">
    <citation type="submission" date="2018-06" db="EMBL/GenBank/DDBJ databases">
        <authorList>
            <consortium name="Pathogen Informatics"/>
            <person name="Doyle S."/>
        </authorList>
    </citation>
    <scope>NUCLEOTIDE SEQUENCE [LARGE SCALE GENOMIC DNA]</scope>
    <source>
        <strain evidence="3">NCTC 11297</strain>
    </source>
</reference>
<dbReference type="Pfam" id="PF10675">
    <property type="entry name" value="DUF2489"/>
    <property type="match status" value="1"/>
</dbReference>
<keyword evidence="2" id="KW-0472">Membrane</keyword>
<sequence>MWIYLLIALGLLIIVGMAAYAVKLLRALKNQKQTLENARLARVKRLKESIEIIARAMQNGDCNLSEGAIRLKMLLDPLGLKITTYPALAELYDVVKEMPTHQARKELKKNERMRLDLTRESAEAELESKILLELNQLLLDIEKF</sequence>
<name>A0A379APA6_AVIAV</name>
<keyword evidence="2" id="KW-0812">Transmembrane</keyword>
<dbReference type="GeneID" id="300132636"/>
<proteinExistence type="predicted"/>
<dbReference type="InterPro" id="IPR019617">
    <property type="entry name" value="DUF2489"/>
</dbReference>
<gene>
    <name evidence="2" type="ORF">NCTC11297_00415</name>
</gene>
<protein>
    <submittedName>
        <fullName evidence="2">Transmembrane protein</fullName>
    </submittedName>
</protein>
<evidence type="ECO:0000313" key="3">
    <source>
        <dbReference type="Proteomes" id="UP000255098"/>
    </source>
</evidence>
<dbReference type="RefSeq" id="WP_115248803.1">
    <property type="nucleotide sequence ID" value="NZ_UGSP01000001.1"/>
</dbReference>
<dbReference type="Proteomes" id="UP000255098">
    <property type="component" value="Unassembled WGS sequence"/>
</dbReference>
<keyword evidence="3" id="KW-1185">Reference proteome</keyword>
<feature type="domain" description="DUF2489" evidence="1">
    <location>
        <begin position="14"/>
        <end position="137"/>
    </location>
</feature>
<dbReference type="EMBL" id="UGSP01000001">
    <property type="protein sequence ID" value="SUB23410.1"/>
    <property type="molecule type" value="Genomic_DNA"/>
</dbReference>
<accession>A0A379APA6</accession>
<organism evidence="2 3">
    <name type="scientific">Avibacterium avium</name>
    <name type="common">Pasteurella avium</name>
    <dbReference type="NCBI Taxonomy" id="751"/>
    <lineage>
        <taxon>Bacteria</taxon>
        <taxon>Pseudomonadati</taxon>
        <taxon>Pseudomonadota</taxon>
        <taxon>Gammaproteobacteria</taxon>
        <taxon>Pasteurellales</taxon>
        <taxon>Pasteurellaceae</taxon>
        <taxon>Avibacterium</taxon>
    </lineage>
</organism>
<evidence type="ECO:0000313" key="2">
    <source>
        <dbReference type="EMBL" id="SUB23410.1"/>
    </source>
</evidence>